<gene>
    <name evidence="1" type="ORF">GTA08_BOTSDO10512</name>
</gene>
<name>A0A8H4IJU5_9PEZI</name>
<sequence length="130" mass="14756">MEISKLVPTLLKKFDFQLASPEVEVDNLCRTFVKQKNIKFTVRDRISFVYLQEEKFDFNNATVSAKSPSKPIVLTVKIKSPEALLISFDGQESFPITPENMSLAIHYTYPPRSRYPALGFCAQPMPNLPG</sequence>
<dbReference type="Proteomes" id="UP000572817">
    <property type="component" value="Unassembled WGS sequence"/>
</dbReference>
<accession>A0A8H4IJU5</accession>
<evidence type="ECO:0000313" key="1">
    <source>
        <dbReference type="EMBL" id="KAF4302415.1"/>
    </source>
</evidence>
<dbReference type="AlphaFoldDB" id="A0A8H4IJU5"/>
<protein>
    <submittedName>
        <fullName evidence="1">Uncharacterized protein</fullName>
    </submittedName>
</protein>
<proteinExistence type="predicted"/>
<comment type="caution">
    <text evidence="1">The sequence shown here is derived from an EMBL/GenBank/DDBJ whole genome shotgun (WGS) entry which is preliminary data.</text>
</comment>
<dbReference type="EMBL" id="WWBZ02000073">
    <property type="protein sequence ID" value="KAF4302415.1"/>
    <property type="molecule type" value="Genomic_DNA"/>
</dbReference>
<reference evidence="1" key="1">
    <citation type="submission" date="2020-04" db="EMBL/GenBank/DDBJ databases">
        <title>Genome Assembly and Annotation of Botryosphaeria dothidea sdau 11-99, a Latent Pathogen of Apple Fruit Ring Rot in China.</title>
        <authorList>
            <person name="Yu C."/>
            <person name="Diao Y."/>
            <person name="Lu Q."/>
            <person name="Zhao J."/>
            <person name="Cui S."/>
            <person name="Peng C."/>
            <person name="He B."/>
            <person name="Liu H."/>
        </authorList>
    </citation>
    <scope>NUCLEOTIDE SEQUENCE [LARGE SCALE GENOMIC DNA]</scope>
    <source>
        <strain evidence="1">Sdau11-99</strain>
    </source>
</reference>
<keyword evidence="2" id="KW-1185">Reference proteome</keyword>
<evidence type="ECO:0000313" key="2">
    <source>
        <dbReference type="Proteomes" id="UP000572817"/>
    </source>
</evidence>
<organism evidence="1 2">
    <name type="scientific">Botryosphaeria dothidea</name>
    <dbReference type="NCBI Taxonomy" id="55169"/>
    <lineage>
        <taxon>Eukaryota</taxon>
        <taxon>Fungi</taxon>
        <taxon>Dikarya</taxon>
        <taxon>Ascomycota</taxon>
        <taxon>Pezizomycotina</taxon>
        <taxon>Dothideomycetes</taxon>
        <taxon>Dothideomycetes incertae sedis</taxon>
        <taxon>Botryosphaeriales</taxon>
        <taxon>Botryosphaeriaceae</taxon>
        <taxon>Botryosphaeria</taxon>
    </lineage>
</organism>